<reference evidence="1 2" key="1">
    <citation type="submission" date="2014-12" db="EMBL/GenBank/DDBJ databases">
        <title>Draft genome sequence of Cohnella kolymensis strain B-2846.</title>
        <authorList>
            <person name="Karlyshev A.V."/>
            <person name="Kudryashova E.B."/>
        </authorList>
    </citation>
    <scope>NUCLEOTIDE SEQUENCE [LARGE SCALE GENOMIC DNA]</scope>
    <source>
        <strain evidence="1 2">VKM B-2846</strain>
    </source>
</reference>
<name>A0ABR5A5F2_9BACL</name>
<evidence type="ECO:0000313" key="2">
    <source>
        <dbReference type="Proteomes" id="UP000054526"/>
    </source>
</evidence>
<dbReference type="EMBL" id="JXAL01000013">
    <property type="protein sequence ID" value="KIL36259.1"/>
    <property type="molecule type" value="Genomic_DNA"/>
</dbReference>
<dbReference type="RefSeq" id="WP_041062061.1">
    <property type="nucleotide sequence ID" value="NZ_JXAL01000013.1"/>
</dbReference>
<proteinExistence type="predicted"/>
<comment type="caution">
    <text evidence="1">The sequence shown here is derived from an EMBL/GenBank/DDBJ whole genome shotgun (WGS) entry which is preliminary data.</text>
</comment>
<gene>
    <name evidence="1" type="ORF">SD71_08835</name>
</gene>
<protein>
    <submittedName>
        <fullName evidence="1">Uncharacterized protein</fullName>
    </submittedName>
</protein>
<evidence type="ECO:0000313" key="1">
    <source>
        <dbReference type="EMBL" id="KIL36259.1"/>
    </source>
</evidence>
<accession>A0ABR5A5F2</accession>
<dbReference type="Proteomes" id="UP000054526">
    <property type="component" value="Unassembled WGS sequence"/>
</dbReference>
<organism evidence="1 2">
    <name type="scientific">Cohnella kolymensis</name>
    <dbReference type="NCBI Taxonomy" id="1590652"/>
    <lineage>
        <taxon>Bacteria</taxon>
        <taxon>Bacillati</taxon>
        <taxon>Bacillota</taxon>
        <taxon>Bacilli</taxon>
        <taxon>Bacillales</taxon>
        <taxon>Paenibacillaceae</taxon>
        <taxon>Cohnella</taxon>
    </lineage>
</organism>
<keyword evidence="2" id="KW-1185">Reference proteome</keyword>
<sequence>MGPRVGGGPDSAVYGYNPYMERYPETGDSYTPSKENSPFGQRSVVEPEMKRFARNVAAFVQTAQNVVDMAAALQALTEIAPHNRDSFIASVNRLLEQDEQHFKLLDTMDPQEDAAYILSFEEFVAHWAKTAALILAAPPLDLIADEDRFHSYAAYSEDKEKTWQLPHQGWLFQTYG</sequence>